<reference evidence="3 4" key="1">
    <citation type="submission" date="2016-11" db="EMBL/GenBank/DDBJ databases">
        <authorList>
            <person name="Varghese N."/>
            <person name="Submissions S."/>
        </authorList>
    </citation>
    <scope>NUCLEOTIDE SEQUENCE [LARGE SCALE GENOMIC DNA]</scope>
    <source>
        <strain evidence="3 4">DSM 29620</strain>
    </source>
</reference>
<feature type="region of interest" description="Disordered" evidence="1">
    <location>
        <begin position="454"/>
        <end position="475"/>
    </location>
</feature>
<dbReference type="RefSeq" id="WP_149789784.1">
    <property type="nucleotide sequence ID" value="NZ_FNIO01000015.1"/>
</dbReference>
<evidence type="ECO:0000313" key="4">
    <source>
        <dbReference type="Proteomes" id="UP000324252"/>
    </source>
</evidence>
<dbReference type="AlphaFoldDB" id="A0A1H0P0T6"/>
<keyword evidence="4" id="KW-1185">Reference proteome</keyword>
<gene>
    <name evidence="3" type="ORF">SAMN05444142_11515</name>
</gene>
<evidence type="ECO:0000256" key="1">
    <source>
        <dbReference type="SAM" id="MobiDB-lite"/>
    </source>
</evidence>
<dbReference type="EMBL" id="FQZZ01000015">
    <property type="protein sequence ID" value="SHK97585.1"/>
    <property type="molecule type" value="Genomic_DNA"/>
</dbReference>
<organism evidence="3 4">
    <name type="scientific">Lutimaribacter pacificus</name>
    <dbReference type="NCBI Taxonomy" id="391948"/>
    <lineage>
        <taxon>Bacteria</taxon>
        <taxon>Pseudomonadati</taxon>
        <taxon>Pseudomonadota</taxon>
        <taxon>Alphaproteobacteria</taxon>
        <taxon>Rhodobacterales</taxon>
        <taxon>Roseobacteraceae</taxon>
        <taxon>Lutimaribacter</taxon>
    </lineage>
</organism>
<evidence type="ECO:0000313" key="3">
    <source>
        <dbReference type="EMBL" id="SHK97585.1"/>
    </source>
</evidence>
<dbReference type="Pfam" id="PF03432">
    <property type="entry name" value="Relaxase"/>
    <property type="match status" value="1"/>
</dbReference>
<dbReference type="InterPro" id="IPR005094">
    <property type="entry name" value="Endonuclease_MobA/VirD2"/>
</dbReference>
<evidence type="ECO:0000259" key="2">
    <source>
        <dbReference type="Pfam" id="PF03432"/>
    </source>
</evidence>
<feature type="region of interest" description="Disordered" evidence="1">
    <location>
        <begin position="487"/>
        <end position="539"/>
    </location>
</feature>
<dbReference type="OrthoDB" id="1826980at2"/>
<feature type="compositionally biased region" description="Basic and acidic residues" evidence="1">
    <location>
        <begin position="272"/>
        <end position="314"/>
    </location>
</feature>
<proteinExistence type="predicted"/>
<feature type="compositionally biased region" description="Basic and acidic residues" evidence="1">
    <location>
        <begin position="487"/>
        <end position="508"/>
    </location>
</feature>
<feature type="region of interest" description="Disordered" evidence="1">
    <location>
        <begin position="262"/>
        <end position="330"/>
    </location>
</feature>
<dbReference type="Proteomes" id="UP000324252">
    <property type="component" value="Unassembled WGS sequence"/>
</dbReference>
<feature type="domain" description="MobA/VirD2-like nuclease" evidence="2">
    <location>
        <begin position="25"/>
        <end position="143"/>
    </location>
</feature>
<sequence>MILKGSARANGTDLATHLMNGYDNERAELGEVRGTIADDLHGAFAEIELIATGTRAQKPLFSLSINPHEALTREQYFEAIDAIEKRLGFDGQPRAVVFHEKDGREHAHVVWSRIDAAQMKAIPDSFYKAKLCDMAVILAEKFGHDLPEGLKAWKEKNRQFDEKLEPTLGEMANAKKTGISPEQRREEITAAYAQADSAAAFVNALEEKGYVLAKGDSRAFVIVDKFGDVHSLTRYVKGVRAKEINARLAGLDMEGLPRVAQAQEQAKARLSAQEERLREQQDAQHDRQHDDHGQERHDRDDHGGDRHAVDERFKRSINQKRTAMEAQQRERRLEFAQAEQGVLTRHQDEKLALDAAQKAESGGLLFRMRARVADLISERPALRSVLGHITEKTGLDPRDRHRLEQQALARRHARERVALAGRKRAIEKIEKRERASLERDLKREALRRMMELERKREEARRTALSGETMRTDPRLLEEYAFQSEFNHEAVGDHHYDDDGDHGGDDDGGHKKKRSWKQRAKDKGIKQGRGRGGYGYRRGD</sequence>
<name>A0A1H0P0T6_9RHOB</name>
<protein>
    <recommendedName>
        <fullName evidence="2">MobA/VirD2-like nuclease domain-containing protein</fullName>
    </recommendedName>
</protein>
<feature type="compositionally biased region" description="Gly residues" evidence="1">
    <location>
        <begin position="529"/>
        <end position="539"/>
    </location>
</feature>
<accession>A0A1H0P0T6</accession>